<feature type="compositionally biased region" description="Basic residues" evidence="2">
    <location>
        <begin position="30"/>
        <end position="42"/>
    </location>
</feature>
<feature type="compositionally biased region" description="Low complexity" evidence="2">
    <location>
        <begin position="43"/>
        <end position="54"/>
    </location>
</feature>
<name>A0A2K1PYC8_9GAMM</name>
<proteinExistence type="predicted"/>
<evidence type="ECO:0000256" key="2">
    <source>
        <dbReference type="SAM" id="MobiDB-lite"/>
    </source>
</evidence>
<accession>A0A2K1PYC8</accession>
<keyword evidence="1" id="KW-0175">Coiled coil</keyword>
<dbReference type="Gene3D" id="2.40.160.10">
    <property type="entry name" value="Porin"/>
    <property type="match status" value="1"/>
</dbReference>
<feature type="coiled-coil region" evidence="1">
    <location>
        <begin position="54"/>
        <end position="88"/>
    </location>
</feature>
<dbReference type="InterPro" id="IPR023614">
    <property type="entry name" value="Porin_dom_sf"/>
</dbReference>
<evidence type="ECO:0000256" key="3">
    <source>
        <dbReference type="SAM" id="SignalP"/>
    </source>
</evidence>
<dbReference type="InterPro" id="IPR010870">
    <property type="entry name" value="Porin_O/P"/>
</dbReference>
<dbReference type="RefSeq" id="WP_165782457.1">
    <property type="nucleotide sequence ID" value="NZ_NPZB01000002.1"/>
</dbReference>
<keyword evidence="3" id="KW-0732">Signal</keyword>
<feature type="chain" id="PRO_5014443986" evidence="3">
    <location>
        <begin position="24"/>
        <end position="464"/>
    </location>
</feature>
<dbReference type="Pfam" id="PF07396">
    <property type="entry name" value="Porin_O_P"/>
    <property type="match status" value="1"/>
</dbReference>
<evidence type="ECO:0000313" key="4">
    <source>
        <dbReference type="EMBL" id="PNS07687.1"/>
    </source>
</evidence>
<sequence>MRTNLLAAMIAVSLFGAATAAHADPDPRTKHSTKRHVAKKKAAPVATETAAPAASSERAEIDALKAQLAAVQEKLANLEERTDAQSEVNTQQAKTNDDVAKSTAKTDKLEKLVNDTSITGVIFADMSNLTIKDNGVKKAANNGIGFDVKRAYIGINHKFNDTYSANITTDFQYLGTINGTAINSTELFIKKAYLQGKYSDAFIVRLGSADMPWIGYADSQHPYRYVENSLVDRMKVGNSADWGLHVLGNLGSNGMFNYAASVVNGGGYKNPTRSKGVDVEARVGVTPIEGLNLSVGGYHGKLGKEAYPTNTPTEHSANRIDGMIGYGNKWFHVGGEYFQANNWNRVLLGTAAPPSAVGGYGLPVYAPATPTNLKPYVGDRARGWAMFGNVNFTDKMSLFGRYDQADVSRWLDPALKDKYYNIGLDYALTKGVKVAAVYKHEDVKDNSKTNAKADEFGLWTEVKW</sequence>
<comment type="caution">
    <text evidence="4">The sequence shown here is derived from an EMBL/GenBank/DDBJ whole genome shotgun (WGS) entry which is preliminary data.</text>
</comment>
<evidence type="ECO:0000256" key="1">
    <source>
        <dbReference type="SAM" id="Coils"/>
    </source>
</evidence>
<dbReference type="SUPFAM" id="SSF56935">
    <property type="entry name" value="Porins"/>
    <property type="match status" value="1"/>
</dbReference>
<dbReference type="AlphaFoldDB" id="A0A2K1PYC8"/>
<organism evidence="4 5">
    <name type="scientific">Solilutibacter silvestris</name>
    <dbReference type="NCBI Taxonomy" id="1645665"/>
    <lineage>
        <taxon>Bacteria</taxon>
        <taxon>Pseudomonadati</taxon>
        <taxon>Pseudomonadota</taxon>
        <taxon>Gammaproteobacteria</taxon>
        <taxon>Lysobacterales</taxon>
        <taxon>Lysobacteraceae</taxon>
        <taxon>Solilutibacter</taxon>
    </lineage>
</organism>
<dbReference type="Proteomes" id="UP000236220">
    <property type="component" value="Unassembled WGS sequence"/>
</dbReference>
<protein>
    <submittedName>
        <fullName evidence="4">Phosphate-selective porin O/P</fullName>
    </submittedName>
</protein>
<feature type="region of interest" description="Disordered" evidence="2">
    <location>
        <begin position="20"/>
        <end position="54"/>
    </location>
</feature>
<feature type="signal peptide" evidence="3">
    <location>
        <begin position="1"/>
        <end position="23"/>
    </location>
</feature>
<evidence type="ECO:0000313" key="5">
    <source>
        <dbReference type="Proteomes" id="UP000236220"/>
    </source>
</evidence>
<keyword evidence="5" id="KW-1185">Reference proteome</keyword>
<reference evidence="4 5" key="1">
    <citation type="submission" date="2017-08" db="EMBL/GenBank/DDBJ databases">
        <title>Lysobacter sylvestris genome.</title>
        <authorList>
            <person name="Zhang D.-C."/>
            <person name="Albuquerque L."/>
            <person name="Franca L."/>
            <person name="Froufe H.J.C."/>
            <person name="Barroso C."/>
            <person name="Egas C."/>
            <person name="Da Costa M."/>
            <person name="Margesin R."/>
        </authorList>
    </citation>
    <scope>NUCLEOTIDE SEQUENCE [LARGE SCALE GENOMIC DNA]</scope>
    <source>
        <strain evidence="4 5">AM20-91</strain>
    </source>
</reference>
<dbReference type="EMBL" id="NPZB01000002">
    <property type="protein sequence ID" value="PNS07687.1"/>
    <property type="molecule type" value="Genomic_DNA"/>
</dbReference>
<gene>
    <name evidence="4" type="ORF">Lysil_1863</name>
</gene>